<gene>
    <name evidence="1" type="ORF">NDU88_001215</name>
</gene>
<dbReference type="Proteomes" id="UP001066276">
    <property type="component" value="Chromosome 9"/>
</dbReference>
<evidence type="ECO:0000313" key="1">
    <source>
        <dbReference type="EMBL" id="KAJ1103794.1"/>
    </source>
</evidence>
<dbReference type="AlphaFoldDB" id="A0AAV7ML49"/>
<keyword evidence="2" id="KW-1185">Reference proteome</keyword>
<organism evidence="1 2">
    <name type="scientific">Pleurodeles waltl</name>
    <name type="common">Iberian ribbed newt</name>
    <dbReference type="NCBI Taxonomy" id="8319"/>
    <lineage>
        <taxon>Eukaryota</taxon>
        <taxon>Metazoa</taxon>
        <taxon>Chordata</taxon>
        <taxon>Craniata</taxon>
        <taxon>Vertebrata</taxon>
        <taxon>Euteleostomi</taxon>
        <taxon>Amphibia</taxon>
        <taxon>Batrachia</taxon>
        <taxon>Caudata</taxon>
        <taxon>Salamandroidea</taxon>
        <taxon>Salamandridae</taxon>
        <taxon>Pleurodelinae</taxon>
        <taxon>Pleurodeles</taxon>
    </lineage>
</organism>
<reference evidence="1" key="1">
    <citation type="journal article" date="2022" name="bioRxiv">
        <title>Sequencing and chromosome-scale assembly of the giantPleurodeles waltlgenome.</title>
        <authorList>
            <person name="Brown T."/>
            <person name="Elewa A."/>
            <person name="Iarovenko S."/>
            <person name="Subramanian E."/>
            <person name="Araus A.J."/>
            <person name="Petzold A."/>
            <person name="Susuki M."/>
            <person name="Suzuki K.-i.T."/>
            <person name="Hayashi T."/>
            <person name="Toyoda A."/>
            <person name="Oliveira C."/>
            <person name="Osipova E."/>
            <person name="Leigh N.D."/>
            <person name="Simon A."/>
            <person name="Yun M.H."/>
        </authorList>
    </citation>
    <scope>NUCLEOTIDE SEQUENCE</scope>
    <source>
        <strain evidence="1">20211129_DDA</strain>
        <tissue evidence="1">Liver</tissue>
    </source>
</reference>
<name>A0AAV7ML49_PLEWA</name>
<evidence type="ECO:0000313" key="2">
    <source>
        <dbReference type="Proteomes" id="UP001066276"/>
    </source>
</evidence>
<accession>A0AAV7ML49</accession>
<sequence length="127" mass="14204">MDQVALEGGGPGVGLAITGWSSDRDRITAEDIRPCCSPATGMRWQQGEGAGICEPHLRRGRRTVAIGKAAAEAFRLFRFAQSQELFNTFWDILPWLWVHGYCMALSSHPQWENNHWKAGHVRVLDGE</sequence>
<protein>
    <submittedName>
        <fullName evidence="1">Uncharacterized protein</fullName>
    </submittedName>
</protein>
<proteinExistence type="predicted"/>
<dbReference type="EMBL" id="JANPWB010000013">
    <property type="protein sequence ID" value="KAJ1103794.1"/>
    <property type="molecule type" value="Genomic_DNA"/>
</dbReference>
<comment type="caution">
    <text evidence="1">The sequence shown here is derived from an EMBL/GenBank/DDBJ whole genome shotgun (WGS) entry which is preliminary data.</text>
</comment>